<protein>
    <submittedName>
        <fullName evidence="7">ABC transporter substrate-binding protein</fullName>
    </submittedName>
</protein>
<evidence type="ECO:0000313" key="7">
    <source>
        <dbReference type="EMBL" id="TQE95013.1"/>
    </source>
</evidence>
<comment type="similarity">
    <text evidence="2">Belongs to the bacterial solute-binding protein 5 family.</text>
</comment>
<evidence type="ECO:0000259" key="6">
    <source>
        <dbReference type="Pfam" id="PF00496"/>
    </source>
</evidence>
<reference evidence="7 8" key="1">
    <citation type="submission" date="2019-06" db="EMBL/GenBank/DDBJ databases">
        <title>Genome sequence of Litorilinea aerophila BAA-2444.</title>
        <authorList>
            <person name="Maclea K.S."/>
            <person name="Maurais E.G."/>
            <person name="Iannazzi L.C."/>
        </authorList>
    </citation>
    <scope>NUCLEOTIDE SEQUENCE [LARGE SCALE GENOMIC DNA]</scope>
    <source>
        <strain evidence="7 8">ATCC BAA-2444</strain>
    </source>
</reference>
<gene>
    <name evidence="7" type="ORF">FKZ61_14180</name>
</gene>
<dbReference type="AlphaFoldDB" id="A0A540VFV1"/>
<dbReference type="FunCoup" id="A0A540VFV1">
    <property type="interactions" value="154"/>
</dbReference>
<keyword evidence="4" id="KW-0732">Signal</keyword>
<dbReference type="PANTHER" id="PTHR30290:SF9">
    <property type="entry name" value="OLIGOPEPTIDE-BINDING PROTEIN APPA"/>
    <property type="match status" value="1"/>
</dbReference>
<dbReference type="OrthoDB" id="9796817at2"/>
<accession>A0A540VFV1</accession>
<keyword evidence="8" id="KW-1185">Reference proteome</keyword>
<dbReference type="InterPro" id="IPR000914">
    <property type="entry name" value="SBP_5_dom"/>
</dbReference>
<dbReference type="InParanoid" id="A0A540VFV1"/>
<dbReference type="PANTHER" id="PTHR30290">
    <property type="entry name" value="PERIPLASMIC BINDING COMPONENT OF ABC TRANSPORTER"/>
    <property type="match status" value="1"/>
</dbReference>
<comment type="subcellular location">
    <subcellularLocation>
        <location evidence="1">Cell membrane</location>
        <topology evidence="1">Lipid-anchor</topology>
    </subcellularLocation>
</comment>
<dbReference type="InterPro" id="IPR006311">
    <property type="entry name" value="TAT_signal"/>
</dbReference>
<evidence type="ECO:0000256" key="2">
    <source>
        <dbReference type="ARBA" id="ARBA00005695"/>
    </source>
</evidence>
<dbReference type="CDD" id="cd00995">
    <property type="entry name" value="PBP2_NikA_DppA_OppA_like"/>
    <property type="match status" value="1"/>
</dbReference>
<evidence type="ECO:0000256" key="3">
    <source>
        <dbReference type="ARBA" id="ARBA00022448"/>
    </source>
</evidence>
<evidence type="ECO:0000313" key="8">
    <source>
        <dbReference type="Proteomes" id="UP000317371"/>
    </source>
</evidence>
<name>A0A540VFV1_9CHLR</name>
<dbReference type="InterPro" id="IPR039424">
    <property type="entry name" value="SBP_5"/>
</dbReference>
<sequence length="559" mass="62447">MGIKRSQPNPKARGMSRRQFLRYTALGGSAAFLAACAVPAEPSTETGAPAAPAEGAAPAPTEGQDGGTMIWLGHQEIASLSPDDAGPDVHFVIVYNIHNPLLYYNEYNEVELVLAESYEVADDGLTYTFKLREGVKFHDGKELTSADVKYTYDYYRNPDNAAVSAGDFFGIDSIETPDDYTVVVKMAQVNAASLATWASFGIVQSEYHAEVGEETYRTAPIGTGAYKLKEWRAAEYTEIEAFDDHFRGRPKIDTIRLEVVPEPSVRMVALQSGEAHSSVWPLLVEDSLTLEQDPNFILFRTLGNSIKHFPLNNQLPQLSDKRVRQAMMHALDRQRIIDDLWAGTAQVAHSNIPPSSFYHKPDLKQYDYNVEKANALLDEAGWVMGADGIREKDGMKLSFTCTTISGDSARRPIAELAQQMLKEVGIDMQLAEAPVASILEGMRNGTLDASLFNWTYNTNAVEPDPFSTLHSTGGNNFNNFRNEEMDQLIEAGLNVVDPEERRVYYDRIQEIFVEEVPCLYLQFDEWLIPFSRRIQGLPENPKASTVYYLRAHEWSLSEA</sequence>
<dbReference type="GO" id="GO:1904680">
    <property type="term" value="F:peptide transmembrane transporter activity"/>
    <property type="evidence" value="ECO:0007669"/>
    <property type="project" value="TreeGrafter"/>
</dbReference>
<evidence type="ECO:0000256" key="5">
    <source>
        <dbReference type="SAM" id="MobiDB-lite"/>
    </source>
</evidence>
<dbReference type="GO" id="GO:0043190">
    <property type="term" value="C:ATP-binding cassette (ABC) transporter complex"/>
    <property type="evidence" value="ECO:0007669"/>
    <property type="project" value="InterPro"/>
</dbReference>
<feature type="domain" description="Solute-binding protein family 5" evidence="6">
    <location>
        <begin position="110"/>
        <end position="475"/>
    </location>
</feature>
<dbReference type="InterPro" id="IPR030678">
    <property type="entry name" value="Peptide/Ni-bd"/>
</dbReference>
<dbReference type="PIRSF" id="PIRSF002741">
    <property type="entry name" value="MppA"/>
    <property type="match status" value="1"/>
</dbReference>
<organism evidence="7 8">
    <name type="scientific">Litorilinea aerophila</name>
    <dbReference type="NCBI Taxonomy" id="1204385"/>
    <lineage>
        <taxon>Bacteria</taxon>
        <taxon>Bacillati</taxon>
        <taxon>Chloroflexota</taxon>
        <taxon>Caldilineae</taxon>
        <taxon>Caldilineales</taxon>
        <taxon>Caldilineaceae</taxon>
        <taxon>Litorilinea</taxon>
    </lineage>
</organism>
<dbReference type="RefSeq" id="WP_141610865.1">
    <property type="nucleotide sequence ID" value="NZ_VIGC02000018.1"/>
</dbReference>
<dbReference type="Gene3D" id="3.40.190.10">
    <property type="entry name" value="Periplasmic binding protein-like II"/>
    <property type="match status" value="1"/>
</dbReference>
<dbReference type="PROSITE" id="PS51318">
    <property type="entry name" value="TAT"/>
    <property type="match status" value="1"/>
</dbReference>
<feature type="compositionally biased region" description="Low complexity" evidence="5">
    <location>
        <begin position="43"/>
        <end position="63"/>
    </location>
</feature>
<dbReference type="Gene3D" id="3.10.105.10">
    <property type="entry name" value="Dipeptide-binding Protein, Domain 3"/>
    <property type="match status" value="1"/>
</dbReference>
<keyword evidence="3" id="KW-0813">Transport</keyword>
<evidence type="ECO:0000256" key="4">
    <source>
        <dbReference type="ARBA" id="ARBA00022729"/>
    </source>
</evidence>
<evidence type="ECO:0000256" key="1">
    <source>
        <dbReference type="ARBA" id="ARBA00004193"/>
    </source>
</evidence>
<dbReference type="GO" id="GO:0042597">
    <property type="term" value="C:periplasmic space"/>
    <property type="evidence" value="ECO:0007669"/>
    <property type="project" value="UniProtKB-ARBA"/>
</dbReference>
<dbReference type="Proteomes" id="UP000317371">
    <property type="component" value="Unassembled WGS sequence"/>
</dbReference>
<comment type="caution">
    <text evidence="7">The sequence shown here is derived from an EMBL/GenBank/DDBJ whole genome shotgun (WGS) entry which is preliminary data.</text>
</comment>
<feature type="region of interest" description="Disordered" evidence="5">
    <location>
        <begin position="43"/>
        <end position="65"/>
    </location>
</feature>
<dbReference type="SUPFAM" id="SSF53850">
    <property type="entry name" value="Periplasmic binding protein-like II"/>
    <property type="match status" value="1"/>
</dbReference>
<dbReference type="Pfam" id="PF00496">
    <property type="entry name" value="SBP_bac_5"/>
    <property type="match status" value="1"/>
</dbReference>
<dbReference type="PROSITE" id="PS01040">
    <property type="entry name" value="SBP_BACTERIAL_5"/>
    <property type="match status" value="1"/>
</dbReference>
<dbReference type="Gene3D" id="3.90.76.10">
    <property type="entry name" value="Dipeptide-binding Protein, Domain 1"/>
    <property type="match status" value="1"/>
</dbReference>
<dbReference type="InterPro" id="IPR023765">
    <property type="entry name" value="SBP_5_CS"/>
</dbReference>
<dbReference type="EMBL" id="VIGC01000018">
    <property type="protein sequence ID" value="TQE95013.1"/>
    <property type="molecule type" value="Genomic_DNA"/>
</dbReference>
<dbReference type="GO" id="GO:0015833">
    <property type="term" value="P:peptide transport"/>
    <property type="evidence" value="ECO:0007669"/>
    <property type="project" value="TreeGrafter"/>
</dbReference>
<proteinExistence type="inferred from homology"/>